<dbReference type="SUPFAM" id="SSF48403">
    <property type="entry name" value="Ankyrin repeat"/>
    <property type="match status" value="1"/>
</dbReference>
<comment type="function">
    <text evidence="10">Interacts strongly with CDK4 and CDK6 and inhibits them.</text>
</comment>
<dbReference type="Pfam" id="PF12796">
    <property type="entry name" value="Ank_2"/>
    <property type="match status" value="1"/>
</dbReference>
<evidence type="ECO:0000256" key="7">
    <source>
        <dbReference type="ARBA" id="ARBA00023242"/>
    </source>
</evidence>
<comment type="subunit">
    <text evidence="11">Interacts with CDK6.</text>
</comment>
<dbReference type="PANTHER" id="PTHR24201:SF7">
    <property type="entry name" value="CYCLIN-DEPENDENT KINASE 4 INHIBITOR D"/>
    <property type="match status" value="1"/>
</dbReference>
<dbReference type="Gene3D" id="1.25.40.20">
    <property type="entry name" value="Ankyrin repeat-containing domain"/>
    <property type="match status" value="1"/>
</dbReference>
<dbReference type="GO" id="GO:1902807">
    <property type="term" value="P:negative regulation of cell cycle G1/S phase transition"/>
    <property type="evidence" value="ECO:0007669"/>
    <property type="project" value="UniProtKB-ARBA"/>
</dbReference>
<keyword evidence="6 14" id="KW-0040">ANK repeat</keyword>
<evidence type="ECO:0000256" key="5">
    <source>
        <dbReference type="ARBA" id="ARBA00022990"/>
    </source>
</evidence>
<keyword evidence="4" id="KW-0677">Repeat</keyword>
<evidence type="ECO:0000256" key="1">
    <source>
        <dbReference type="ARBA" id="ARBA00004123"/>
    </source>
</evidence>
<dbReference type="FunFam" id="1.25.40.20:FF:000169">
    <property type="entry name" value="Cyclin-dependent kinase 4 inhibitor D"/>
    <property type="match status" value="1"/>
</dbReference>
<dbReference type="AlphaFoldDB" id="A0A8C4TJ88"/>
<dbReference type="GeneTree" id="ENSGT00940000159801"/>
<comment type="similarity">
    <text evidence="9">Belongs to the CDKN2 cyclin-dependent kinase inhibitor family.</text>
</comment>
<organism evidence="15 16">
    <name type="scientific">Erpetoichthys calabaricus</name>
    <name type="common">Rope fish</name>
    <name type="synonym">Calamoichthys calabaricus</name>
    <dbReference type="NCBI Taxonomy" id="27687"/>
    <lineage>
        <taxon>Eukaryota</taxon>
        <taxon>Metazoa</taxon>
        <taxon>Chordata</taxon>
        <taxon>Craniata</taxon>
        <taxon>Vertebrata</taxon>
        <taxon>Euteleostomi</taxon>
        <taxon>Actinopterygii</taxon>
        <taxon>Polypteriformes</taxon>
        <taxon>Polypteridae</taxon>
        <taxon>Erpetoichthys</taxon>
    </lineage>
</organism>
<dbReference type="Ensembl" id="ENSECRT00000033982.1">
    <property type="protein sequence ID" value="ENSECRP00000033256.1"/>
    <property type="gene ID" value="ENSECRG00000022521.1"/>
</dbReference>
<evidence type="ECO:0000256" key="6">
    <source>
        <dbReference type="ARBA" id="ARBA00023043"/>
    </source>
</evidence>
<evidence type="ECO:0000313" key="16">
    <source>
        <dbReference type="Proteomes" id="UP000694620"/>
    </source>
</evidence>
<feature type="repeat" description="ANK" evidence="14">
    <location>
        <begin position="73"/>
        <end position="105"/>
    </location>
</feature>
<evidence type="ECO:0000256" key="14">
    <source>
        <dbReference type="PROSITE-ProRule" id="PRU00023"/>
    </source>
</evidence>
<dbReference type="Proteomes" id="UP000694620">
    <property type="component" value="Chromosome 17"/>
</dbReference>
<evidence type="ECO:0000256" key="9">
    <source>
        <dbReference type="ARBA" id="ARBA00038438"/>
    </source>
</evidence>
<dbReference type="OrthoDB" id="21416at2759"/>
<dbReference type="GO" id="GO:0005737">
    <property type="term" value="C:cytoplasm"/>
    <property type="evidence" value="ECO:0007669"/>
    <property type="project" value="UniProtKB-SubCell"/>
</dbReference>
<dbReference type="PANTHER" id="PTHR24201">
    <property type="entry name" value="ANK_REP_REGION DOMAIN-CONTAINING PROTEIN"/>
    <property type="match status" value="1"/>
</dbReference>
<gene>
    <name evidence="15" type="primary">CDKN2D</name>
    <name evidence="15" type="synonym">LOC114667592</name>
</gene>
<name>A0A8C4TJ88_ERPCA</name>
<reference evidence="15" key="1">
    <citation type="submission" date="2021-06" db="EMBL/GenBank/DDBJ databases">
        <authorList>
            <consortium name="Wellcome Sanger Institute Data Sharing"/>
        </authorList>
    </citation>
    <scope>NUCLEOTIDE SEQUENCE [LARGE SCALE GENOMIC DNA]</scope>
</reference>
<evidence type="ECO:0000256" key="3">
    <source>
        <dbReference type="ARBA" id="ARBA00022490"/>
    </source>
</evidence>
<evidence type="ECO:0000256" key="2">
    <source>
        <dbReference type="ARBA" id="ARBA00004496"/>
    </source>
</evidence>
<keyword evidence="3" id="KW-0963">Cytoplasm</keyword>
<evidence type="ECO:0000313" key="15">
    <source>
        <dbReference type="Ensembl" id="ENSECRP00000033256.1"/>
    </source>
</evidence>
<keyword evidence="8" id="KW-0131">Cell cycle</keyword>
<evidence type="ECO:0000256" key="12">
    <source>
        <dbReference type="ARBA" id="ARBA00070050"/>
    </source>
</evidence>
<comment type="subcellular location">
    <subcellularLocation>
        <location evidence="2">Cytoplasm</location>
    </subcellularLocation>
    <subcellularLocation>
        <location evidence="1">Nucleus</location>
    </subcellularLocation>
</comment>
<reference evidence="15" key="3">
    <citation type="submission" date="2025-09" db="UniProtKB">
        <authorList>
            <consortium name="Ensembl"/>
        </authorList>
    </citation>
    <scope>IDENTIFICATION</scope>
</reference>
<dbReference type="InterPro" id="IPR036770">
    <property type="entry name" value="Ankyrin_rpt-contain_sf"/>
</dbReference>
<keyword evidence="7" id="KW-0539">Nucleus</keyword>
<reference evidence="15" key="2">
    <citation type="submission" date="2025-08" db="UniProtKB">
        <authorList>
            <consortium name="Ensembl"/>
        </authorList>
    </citation>
    <scope>IDENTIFICATION</scope>
</reference>
<evidence type="ECO:0000256" key="13">
    <source>
        <dbReference type="ARBA" id="ARBA00082064"/>
    </source>
</evidence>
<evidence type="ECO:0000256" key="10">
    <source>
        <dbReference type="ARBA" id="ARBA00056064"/>
    </source>
</evidence>
<dbReference type="PROSITE" id="PS50297">
    <property type="entry name" value="ANK_REP_REGION"/>
    <property type="match status" value="1"/>
</dbReference>
<dbReference type="InterPro" id="IPR050776">
    <property type="entry name" value="Ank_Repeat/CDKN_Inhibitor"/>
</dbReference>
<accession>A0A8C4TJ88</accession>
<dbReference type="PROSITE" id="PS50088">
    <property type="entry name" value="ANK_REPEAT"/>
    <property type="match status" value="1"/>
</dbReference>
<evidence type="ECO:0000256" key="8">
    <source>
        <dbReference type="ARBA" id="ARBA00023306"/>
    </source>
</evidence>
<sequence>MVLGERDAATRLTTAAARGDVKEVRRLLQESCVHPDMRNEFGRTALQVMMFGSSSVAKELLTHGATPNVQDSLGITPAHDAARTGFLETLKVLVEHGASVNLPDNTGALPIHLAIQEGHTDVIHFLAPRSDLRHRAAGGKSALDLARVSGFPDVVRLLEQHLESTL</sequence>
<evidence type="ECO:0000256" key="11">
    <source>
        <dbReference type="ARBA" id="ARBA00065666"/>
    </source>
</evidence>
<dbReference type="SMART" id="SM00248">
    <property type="entry name" value="ANK"/>
    <property type="match status" value="5"/>
</dbReference>
<dbReference type="GO" id="GO:0019899">
    <property type="term" value="F:enzyme binding"/>
    <property type="evidence" value="ECO:0007669"/>
    <property type="project" value="UniProtKB-ARBA"/>
</dbReference>
<keyword evidence="16" id="KW-1185">Reference proteome</keyword>
<keyword evidence="5" id="KW-0007">Acetylation</keyword>
<dbReference type="InterPro" id="IPR002110">
    <property type="entry name" value="Ankyrin_rpt"/>
</dbReference>
<evidence type="ECO:0000256" key="4">
    <source>
        <dbReference type="ARBA" id="ARBA00022737"/>
    </source>
</evidence>
<proteinExistence type="inferred from homology"/>
<dbReference type="GO" id="GO:0005634">
    <property type="term" value="C:nucleus"/>
    <property type="evidence" value="ECO:0007669"/>
    <property type="project" value="UniProtKB-SubCell"/>
</dbReference>
<protein>
    <recommendedName>
        <fullName evidence="12">Cyclin-dependent kinase 4 inhibitor D</fullName>
    </recommendedName>
    <alternativeName>
        <fullName evidence="13">p19-INK4d</fullName>
    </alternativeName>
</protein>